<dbReference type="Pfam" id="PF03466">
    <property type="entry name" value="LysR_substrate"/>
    <property type="match status" value="1"/>
</dbReference>
<evidence type="ECO:0000256" key="1">
    <source>
        <dbReference type="ARBA" id="ARBA00009437"/>
    </source>
</evidence>
<dbReference type="PROSITE" id="PS50931">
    <property type="entry name" value="HTH_LYSR"/>
    <property type="match status" value="1"/>
</dbReference>
<dbReference type="CDD" id="cd05466">
    <property type="entry name" value="PBP2_LTTR_substrate"/>
    <property type="match status" value="1"/>
</dbReference>
<dbReference type="RefSeq" id="WP_349961806.1">
    <property type="nucleotide sequence ID" value="NZ_CP157962.1"/>
</dbReference>
<protein>
    <submittedName>
        <fullName evidence="6">LysR family transcriptional regulator</fullName>
    </submittedName>
</protein>
<sequence>MRITFAQIEAFYWTAQLGSVQKAADQLHVAQPTVSLRLKELSTTLASDLFHRGSRGLEITAQGRDLLPRAATIMAEMRGIKEREFDPKVVGQLRVGLAEGFAVTCLAPLLAGLSEDHPALEPEWTVTTSTLLEGMLIDNRLDVAVLLNPLGDEKLDLRPLGPQPTQWVAPRAWHLPGEITPKVLADRPIISNPPPSAMYRQVTHWFALEGLKPERIIICNSVAVIGELVAAALGAGILPASMARRYVAAGTVQSLSCTPDIENGRLFIGFRADIVDAKIFAFERTTERVLREIGYLSTD</sequence>
<reference evidence="6" key="1">
    <citation type="submission" date="2024-06" db="EMBL/GenBank/DDBJ databases">
        <authorList>
            <person name="Li T."/>
            <person name="Gao R."/>
        </authorList>
    </citation>
    <scope>NUCLEOTIDE SEQUENCE</scope>
    <source>
        <strain evidence="6">ZPR3</strain>
        <plasmid evidence="6">unnamed2</plasmid>
    </source>
</reference>
<gene>
    <name evidence="6" type="ORF">ABM479_32400</name>
</gene>
<dbReference type="InterPro" id="IPR036388">
    <property type="entry name" value="WH-like_DNA-bd_sf"/>
</dbReference>
<dbReference type="AlphaFoldDB" id="A0AAU7S3A5"/>
<evidence type="ECO:0000259" key="5">
    <source>
        <dbReference type="PROSITE" id="PS50931"/>
    </source>
</evidence>
<evidence type="ECO:0000256" key="4">
    <source>
        <dbReference type="ARBA" id="ARBA00023163"/>
    </source>
</evidence>
<dbReference type="Gene3D" id="3.40.190.290">
    <property type="match status" value="1"/>
</dbReference>
<dbReference type="GO" id="GO:0000976">
    <property type="term" value="F:transcription cis-regulatory region binding"/>
    <property type="evidence" value="ECO:0007669"/>
    <property type="project" value="TreeGrafter"/>
</dbReference>
<keyword evidence="6" id="KW-0614">Plasmid</keyword>
<evidence type="ECO:0000256" key="3">
    <source>
        <dbReference type="ARBA" id="ARBA00023125"/>
    </source>
</evidence>
<dbReference type="GO" id="GO:0003700">
    <property type="term" value="F:DNA-binding transcription factor activity"/>
    <property type="evidence" value="ECO:0007669"/>
    <property type="project" value="InterPro"/>
</dbReference>
<accession>A0AAU7S3A5</accession>
<dbReference type="PANTHER" id="PTHR30126:SF77">
    <property type="entry name" value="TRANSCRIPTIONAL REGULATORY PROTEIN"/>
    <property type="match status" value="1"/>
</dbReference>
<dbReference type="PRINTS" id="PR00039">
    <property type="entry name" value="HTHLYSR"/>
</dbReference>
<dbReference type="SUPFAM" id="SSF53850">
    <property type="entry name" value="Periplasmic binding protein-like II"/>
    <property type="match status" value="1"/>
</dbReference>
<dbReference type="SUPFAM" id="SSF46785">
    <property type="entry name" value="Winged helix' DNA-binding domain"/>
    <property type="match status" value="1"/>
</dbReference>
<evidence type="ECO:0000256" key="2">
    <source>
        <dbReference type="ARBA" id="ARBA00023015"/>
    </source>
</evidence>
<dbReference type="PANTHER" id="PTHR30126">
    <property type="entry name" value="HTH-TYPE TRANSCRIPTIONAL REGULATOR"/>
    <property type="match status" value="1"/>
</dbReference>
<dbReference type="InterPro" id="IPR036390">
    <property type="entry name" value="WH_DNA-bd_sf"/>
</dbReference>
<dbReference type="Pfam" id="PF00126">
    <property type="entry name" value="HTH_1"/>
    <property type="match status" value="1"/>
</dbReference>
<dbReference type="InterPro" id="IPR000847">
    <property type="entry name" value="LysR_HTH_N"/>
</dbReference>
<dbReference type="InterPro" id="IPR005119">
    <property type="entry name" value="LysR_subst-bd"/>
</dbReference>
<organism evidence="6">
    <name type="scientific">Rhizobium sp. ZPR3</name>
    <dbReference type="NCBI Taxonomy" id="3158967"/>
    <lineage>
        <taxon>Bacteria</taxon>
        <taxon>Pseudomonadati</taxon>
        <taxon>Pseudomonadota</taxon>
        <taxon>Alphaproteobacteria</taxon>
        <taxon>Hyphomicrobiales</taxon>
        <taxon>Rhizobiaceae</taxon>
        <taxon>Rhizobium/Agrobacterium group</taxon>
        <taxon>Rhizobium</taxon>
    </lineage>
</organism>
<keyword evidence="2" id="KW-0805">Transcription regulation</keyword>
<keyword evidence="4" id="KW-0804">Transcription</keyword>
<proteinExistence type="inferred from homology"/>
<keyword evidence="3" id="KW-0238">DNA-binding</keyword>
<dbReference type="EMBL" id="CP157962">
    <property type="protein sequence ID" value="XBT96939.1"/>
    <property type="molecule type" value="Genomic_DNA"/>
</dbReference>
<dbReference type="Gene3D" id="1.10.10.10">
    <property type="entry name" value="Winged helix-like DNA-binding domain superfamily/Winged helix DNA-binding domain"/>
    <property type="match status" value="1"/>
</dbReference>
<comment type="similarity">
    <text evidence="1">Belongs to the LysR transcriptional regulatory family.</text>
</comment>
<evidence type="ECO:0000313" key="6">
    <source>
        <dbReference type="EMBL" id="XBT96939.1"/>
    </source>
</evidence>
<geneLocation type="plasmid" evidence="6">
    <name>unnamed2</name>
</geneLocation>
<name>A0AAU7S3A5_9HYPH</name>
<feature type="domain" description="HTH lysR-type" evidence="5">
    <location>
        <begin position="3"/>
        <end position="60"/>
    </location>
</feature>